<keyword evidence="2" id="KW-0808">Transferase</keyword>
<feature type="domain" description="Glycosyltransferase N-terminal" evidence="3">
    <location>
        <begin position="7"/>
        <end position="42"/>
    </location>
</feature>
<dbReference type="InterPro" id="IPR002213">
    <property type="entry name" value="UDP_glucos_trans"/>
</dbReference>
<reference evidence="4 5" key="1">
    <citation type="submission" date="2016-02" db="EMBL/GenBank/DDBJ databases">
        <title>WGS assembly of Manihot esculenta.</title>
        <authorList>
            <person name="Bredeson J.V."/>
            <person name="Prochnik S.E."/>
            <person name="Lyons J.B."/>
            <person name="Schmutz J."/>
            <person name="Grimwood J."/>
            <person name="Vrebalov J."/>
            <person name="Bart R.S."/>
            <person name="Amuge T."/>
            <person name="Ferguson M.E."/>
            <person name="Green R."/>
            <person name="Putnam N."/>
            <person name="Stites J."/>
            <person name="Rounsley S."/>
            <person name="Rokhsar D.S."/>
        </authorList>
    </citation>
    <scope>NUCLEOTIDE SEQUENCE [LARGE SCALE GENOMIC DNA]</scope>
    <source>
        <strain evidence="5">cv. AM560-2</strain>
        <tissue evidence="4">Leaf</tissue>
    </source>
</reference>
<dbReference type="EMBL" id="CM004392">
    <property type="protein sequence ID" value="OAY47542.1"/>
    <property type="molecule type" value="Genomic_DNA"/>
</dbReference>
<organism evidence="4 5">
    <name type="scientific">Manihot esculenta</name>
    <name type="common">Cassava</name>
    <name type="synonym">Jatropha manihot</name>
    <dbReference type="NCBI Taxonomy" id="3983"/>
    <lineage>
        <taxon>Eukaryota</taxon>
        <taxon>Viridiplantae</taxon>
        <taxon>Streptophyta</taxon>
        <taxon>Embryophyta</taxon>
        <taxon>Tracheophyta</taxon>
        <taxon>Spermatophyta</taxon>
        <taxon>Magnoliopsida</taxon>
        <taxon>eudicotyledons</taxon>
        <taxon>Gunneridae</taxon>
        <taxon>Pentapetalae</taxon>
        <taxon>rosids</taxon>
        <taxon>fabids</taxon>
        <taxon>Malpighiales</taxon>
        <taxon>Euphorbiaceae</taxon>
        <taxon>Crotonoideae</taxon>
        <taxon>Manihoteae</taxon>
        <taxon>Manihot</taxon>
    </lineage>
</organism>
<evidence type="ECO:0000313" key="4">
    <source>
        <dbReference type="EMBL" id="OAY47541.1"/>
    </source>
</evidence>
<dbReference type="EMBL" id="CM004392">
    <property type="protein sequence ID" value="OAY47541.1"/>
    <property type="molecule type" value="Genomic_DNA"/>
</dbReference>
<dbReference type="CDD" id="cd03784">
    <property type="entry name" value="GT1_Gtf-like"/>
    <property type="match status" value="1"/>
</dbReference>
<dbReference type="Gene3D" id="3.40.50.2000">
    <property type="entry name" value="Glycogen Phosphorylase B"/>
    <property type="match status" value="2"/>
</dbReference>
<dbReference type="PANTHER" id="PTHR11926:SF1412">
    <property type="entry name" value="UDP-GLYCOSYLTRANSFERASE 83A1-LIKE"/>
    <property type="match status" value="1"/>
</dbReference>
<evidence type="ECO:0000313" key="5">
    <source>
        <dbReference type="Proteomes" id="UP000091857"/>
    </source>
</evidence>
<dbReference type="OMA" id="FAFTINQ"/>
<dbReference type="GO" id="GO:0080044">
    <property type="term" value="F:quercetin 7-O-glucosyltransferase activity"/>
    <property type="evidence" value="ECO:0000318"/>
    <property type="project" value="GO_Central"/>
</dbReference>
<dbReference type="Pfam" id="PF26168">
    <property type="entry name" value="Glyco_transf_N"/>
    <property type="match status" value="1"/>
</dbReference>
<gene>
    <name evidence="4" type="ORF">MANES_06G086500</name>
</gene>
<accession>A0A251KP17</accession>
<keyword evidence="5" id="KW-1185">Reference proteome</keyword>
<dbReference type="FunFam" id="3.40.50.2000:FF:000108">
    <property type="entry name" value="UDP-glycosyltransferase 83A1"/>
    <property type="match status" value="1"/>
</dbReference>
<dbReference type="OrthoDB" id="5835829at2759"/>
<name>A0A251KP17_MANES</name>
<protein>
    <recommendedName>
        <fullName evidence="3">Glycosyltransferase N-terminal domain-containing protein</fullName>
    </recommendedName>
</protein>
<dbReference type="PANTHER" id="PTHR11926">
    <property type="entry name" value="GLUCOSYL/GLUCURONOSYL TRANSFERASES"/>
    <property type="match status" value="1"/>
</dbReference>
<dbReference type="SUPFAM" id="SSF53756">
    <property type="entry name" value="UDP-Glycosyltransferase/glycogen phosphorylase"/>
    <property type="match status" value="1"/>
</dbReference>
<evidence type="ECO:0000259" key="3">
    <source>
        <dbReference type="Pfam" id="PF26168"/>
    </source>
</evidence>
<dbReference type="InterPro" id="IPR058980">
    <property type="entry name" value="Glyco_transf_N"/>
</dbReference>
<comment type="similarity">
    <text evidence="1">Belongs to the UDP-glycosyltransferase family.</text>
</comment>
<evidence type="ECO:0000256" key="1">
    <source>
        <dbReference type="ARBA" id="ARBA00009995"/>
    </source>
</evidence>
<dbReference type="GO" id="GO:0005737">
    <property type="term" value="C:cytoplasm"/>
    <property type="evidence" value="ECO:0000318"/>
    <property type="project" value="GO_Central"/>
</dbReference>
<dbReference type="FunFam" id="3.40.50.2000:FF:000061">
    <property type="entry name" value="UDP-glycosyltransferase 83A1"/>
    <property type="match status" value="1"/>
</dbReference>
<dbReference type="Gramene" id="Manes.06G086500.1.v8.1">
    <property type="protein sequence ID" value="Manes.06G086500.1.v8.1.CDS"/>
    <property type="gene ID" value="Manes.06G086500.v8.1"/>
</dbReference>
<sequence length="452" mass="50736">MGRKPHVIAVPFPAQGHVAPLMKLAYNLANHGVKVTFVNTESTHERLMSAMPEKFKEEIPIGLVSVPDVLEGEDVKKFIEGAPSSMPLLLQNLIKNINELNTDDQVTHVIADVSAGWALEAAKKMGIERAAFVPCGIATLALELHVHRLIEAGILDADGIPMKDEPVSLSSKIPAWKKNEFSWSFPENPQSEKFMFQHLACNTKEDVKISNWLLVNSFYELEPSACDLIPNILPIGPLLASDHLGTYAGNFWAEDSTCLNWLDQQPPRSVIYAAFGSTRIYNQQQLNELALGLEMVGRPFLWVIRSDFTNGKVEFPEGFIKRVEKNGKIVKWAPQEKVLAHPSTACFFSHCGWNSTMEGISKGVPFLCWPYFTDQFHNRNYICQTWKVGLELNPDENGIITRHEIKMKVEKLLSDKDIEANSLKLKEMARESISEGGSSFNNFISFVKQIKQ</sequence>
<dbReference type="Pfam" id="PF00201">
    <property type="entry name" value="UDPGT"/>
    <property type="match status" value="1"/>
</dbReference>
<dbReference type="GO" id="GO:0080043">
    <property type="term" value="F:quercetin 3-O-glucosyltransferase activity"/>
    <property type="evidence" value="ECO:0000318"/>
    <property type="project" value="GO_Central"/>
</dbReference>
<dbReference type="Proteomes" id="UP000091857">
    <property type="component" value="Chromosome 6"/>
</dbReference>
<proteinExistence type="inferred from homology"/>
<dbReference type="AlphaFoldDB" id="A0A251KP17"/>
<evidence type="ECO:0000256" key="2">
    <source>
        <dbReference type="ARBA" id="ARBA00022679"/>
    </source>
</evidence>